<keyword evidence="3" id="KW-0963">Cytoplasm</keyword>
<keyword evidence="6" id="KW-0598">Phosphotransferase system</keyword>
<protein>
    <submittedName>
        <fullName evidence="9">PTS sugar transporter subunit IIA</fullName>
    </submittedName>
</protein>
<dbReference type="Pfam" id="PF03610">
    <property type="entry name" value="EIIA-man"/>
    <property type="match status" value="1"/>
</dbReference>
<dbReference type="PANTHER" id="PTHR33799:SF1">
    <property type="entry name" value="PTS SYSTEM MANNOSE-SPECIFIC EIIAB COMPONENT-RELATED"/>
    <property type="match status" value="1"/>
</dbReference>
<dbReference type="RefSeq" id="WP_024736422.1">
    <property type="nucleotide sequence ID" value="NZ_CABMHH010000188.1"/>
</dbReference>
<gene>
    <name evidence="9" type="ORF">DWV29_13760</name>
</gene>
<evidence type="ECO:0000256" key="6">
    <source>
        <dbReference type="ARBA" id="ARBA00022683"/>
    </source>
</evidence>
<keyword evidence="7" id="KW-0418">Kinase</keyword>
<organism evidence="9 10">
    <name type="scientific">Enterocloster asparagiformis</name>
    <dbReference type="NCBI Taxonomy" id="333367"/>
    <lineage>
        <taxon>Bacteria</taxon>
        <taxon>Bacillati</taxon>
        <taxon>Bacillota</taxon>
        <taxon>Clostridia</taxon>
        <taxon>Lachnospirales</taxon>
        <taxon>Lachnospiraceae</taxon>
        <taxon>Enterocloster</taxon>
    </lineage>
</organism>
<comment type="caution">
    <text evidence="9">The sequence shown here is derived from an EMBL/GenBank/DDBJ whole genome shotgun (WGS) entry which is preliminary data.</text>
</comment>
<proteinExistence type="predicted"/>
<dbReference type="GO" id="GO:0016301">
    <property type="term" value="F:kinase activity"/>
    <property type="evidence" value="ECO:0007669"/>
    <property type="project" value="UniProtKB-KW"/>
</dbReference>
<dbReference type="Gene3D" id="3.40.50.510">
    <property type="entry name" value="Phosphotransferase system, mannose-type IIA component"/>
    <property type="match status" value="1"/>
</dbReference>
<evidence type="ECO:0000259" key="8">
    <source>
        <dbReference type="PROSITE" id="PS51096"/>
    </source>
</evidence>
<dbReference type="GO" id="GO:0005737">
    <property type="term" value="C:cytoplasm"/>
    <property type="evidence" value="ECO:0007669"/>
    <property type="project" value="UniProtKB-SubCell"/>
</dbReference>
<evidence type="ECO:0000256" key="2">
    <source>
        <dbReference type="ARBA" id="ARBA00022448"/>
    </source>
</evidence>
<dbReference type="GO" id="GO:0016020">
    <property type="term" value="C:membrane"/>
    <property type="evidence" value="ECO:0007669"/>
    <property type="project" value="InterPro"/>
</dbReference>
<keyword evidence="4 9" id="KW-0762">Sugar transport</keyword>
<evidence type="ECO:0000256" key="4">
    <source>
        <dbReference type="ARBA" id="ARBA00022597"/>
    </source>
</evidence>
<keyword evidence="5" id="KW-0808">Transferase</keyword>
<dbReference type="SUPFAM" id="SSF53062">
    <property type="entry name" value="PTS system fructose IIA component-like"/>
    <property type="match status" value="1"/>
</dbReference>
<evidence type="ECO:0000256" key="7">
    <source>
        <dbReference type="ARBA" id="ARBA00022777"/>
    </source>
</evidence>
<name>A0A413FE19_9FIRM</name>
<feature type="domain" description="PTS EIIA type-4" evidence="8">
    <location>
        <begin position="1"/>
        <end position="121"/>
    </location>
</feature>
<dbReference type="GO" id="GO:0009401">
    <property type="term" value="P:phosphoenolpyruvate-dependent sugar phosphotransferase system"/>
    <property type="evidence" value="ECO:0007669"/>
    <property type="project" value="UniProtKB-KW"/>
</dbReference>
<reference evidence="9 10" key="1">
    <citation type="submission" date="2018-08" db="EMBL/GenBank/DDBJ databases">
        <title>A genome reference for cultivated species of the human gut microbiota.</title>
        <authorList>
            <person name="Zou Y."/>
            <person name="Xue W."/>
            <person name="Luo G."/>
        </authorList>
    </citation>
    <scope>NUCLEOTIDE SEQUENCE [LARGE SCALE GENOMIC DNA]</scope>
    <source>
        <strain evidence="9 10">AF04-15</strain>
    </source>
</reference>
<dbReference type="CDD" id="cd00006">
    <property type="entry name" value="PTS_IIA_man"/>
    <property type="match status" value="1"/>
</dbReference>
<dbReference type="PROSITE" id="PS51096">
    <property type="entry name" value="PTS_EIIA_TYPE_4"/>
    <property type="match status" value="1"/>
</dbReference>
<comment type="subcellular location">
    <subcellularLocation>
        <location evidence="1">Cytoplasm</location>
    </subcellularLocation>
</comment>
<sequence>MRKILLASHACLAGGMKSSVEMVTGPQEHLSAVCAYTEETPDFKGYLETVIRDLKAEDELVIVTDVLGGSVNNEASQFKNLANVHVIAGMNLALVLSLVISTEPDTSRLIEESIHAAKEQMMYMNREHSGEEEDF</sequence>
<evidence type="ECO:0000256" key="3">
    <source>
        <dbReference type="ARBA" id="ARBA00022490"/>
    </source>
</evidence>
<evidence type="ECO:0000313" key="9">
    <source>
        <dbReference type="EMBL" id="RGX28679.1"/>
    </source>
</evidence>
<keyword evidence="2" id="KW-0813">Transport</keyword>
<dbReference type="InterPro" id="IPR036662">
    <property type="entry name" value="PTS_EIIA_man-typ_sf"/>
</dbReference>
<dbReference type="InterPro" id="IPR051471">
    <property type="entry name" value="Bacterial_PTS_sugar_comp"/>
</dbReference>
<dbReference type="PANTHER" id="PTHR33799">
    <property type="entry name" value="PTS PERMEASE-RELATED-RELATED"/>
    <property type="match status" value="1"/>
</dbReference>
<accession>A0A413FE19</accession>
<evidence type="ECO:0000256" key="5">
    <source>
        <dbReference type="ARBA" id="ARBA00022679"/>
    </source>
</evidence>
<dbReference type="EMBL" id="QSBM01000010">
    <property type="protein sequence ID" value="RGX28679.1"/>
    <property type="molecule type" value="Genomic_DNA"/>
</dbReference>
<evidence type="ECO:0000313" key="10">
    <source>
        <dbReference type="Proteomes" id="UP000283880"/>
    </source>
</evidence>
<dbReference type="InterPro" id="IPR033887">
    <property type="entry name" value="PTS_IIA_man"/>
</dbReference>
<dbReference type="Proteomes" id="UP000283880">
    <property type="component" value="Unassembled WGS sequence"/>
</dbReference>
<dbReference type="InterPro" id="IPR004701">
    <property type="entry name" value="PTS_EIIA_man-typ"/>
</dbReference>
<evidence type="ECO:0000256" key="1">
    <source>
        <dbReference type="ARBA" id="ARBA00004496"/>
    </source>
</evidence>
<dbReference type="AlphaFoldDB" id="A0A413FE19"/>
<dbReference type="OrthoDB" id="6623712at2"/>